<evidence type="ECO:0000259" key="1">
    <source>
        <dbReference type="Pfam" id="PF11716"/>
    </source>
</evidence>
<dbReference type="SUPFAM" id="SSF109854">
    <property type="entry name" value="DinB/YfiT-like putative metalloenzymes"/>
    <property type="match status" value="1"/>
</dbReference>
<feature type="domain" description="Mycothiol-dependent maleylpyruvate isomerase metal-binding" evidence="1">
    <location>
        <begin position="10"/>
        <end position="129"/>
    </location>
</feature>
<dbReference type="NCBIfam" id="TIGR03083">
    <property type="entry name" value="maleylpyruvate isomerase family mycothiol-dependent enzyme"/>
    <property type="match status" value="1"/>
</dbReference>
<dbReference type="NCBIfam" id="TIGR03086">
    <property type="entry name" value="TIGR03086 family metal-binding protein"/>
    <property type="match status" value="1"/>
</dbReference>
<sequence length="192" mass="20466">MTAEPSGYERALDLFEAVVRGVPCDGWDSPSPCAGWSARDVIGHVIEGQREIIALAAAEEPPAAVDEPGKLTGPDPLESWREARTQCAEALTEQALARPIPFGGFGELPLRDLLDTYVLELLVHAWDLARSNGQAVRLDGDLVHHAFNTAQVVGASMRSQGLIGPALVPPRGAGELTRLLAFLGRRETAGAQ</sequence>
<dbReference type="InterPro" id="IPR024344">
    <property type="entry name" value="MDMPI_metal-binding"/>
</dbReference>
<evidence type="ECO:0000313" key="2">
    <source>
        <dbReference type="EMBL" id="GAA3210203.1"/>
    </source>
</evidence>
<name>A0ABP6QBE5_9ACTN</name>
<comment type="caution">
    <text evidence="2">The sequence shown here is derived from an EMBL/GenBank/DDBJ whole genome shotgun (WGS) entry which is preliminary data.</text>
</comment>
<dbReference type="InterPro" id="IPR034660">
    <property type="entry name" value="DinB/YfiT-like"/>
</dbReference>
<evidence type="ECO:0000313" key="3">
    <source>
        <dbReference type="Proteomes" id="UP001501237"/>
    </source>
</evidence>
<organism evidence="2 3">
    <name type="scientific">Actinocorallia longicatena</name>
    <dbReference type="NCBI Taxonomy" id="111803"/>
    <lineage>
        <taxon>Bacteria</taxon>
        <taxon>Bacillati</taxon>
        <taxon>Actinomycetota</taxon>
        <taxon>Actinomycetes</taxon>
        <taxon>Streptosporangiales</taxon>
        <taxon>Thermomonosporaceae</taxon>
        <taxon>Actinocorallia</taxon>
    </lineage>
</organism>
<dbReference type="EMBL" id="BAAAUV010000006">
    <property type="protein sequence ID" value="GAA3210203.1"/>
    <property type="molecule type" value="Genomic_DNA"/>
</dbReference>
<accession>A0ABP6QBE5</accession>
<gene>
    <name evidence="2" type="ORF">GCM10010468_28030</name>
</gene>
<reference evidence="3" key="1">
    <citation type="journal article" date="2019" name="Int. J. Syst. Evol. Microbiol.">
        <title>The Global Catalogue of Microorganisms (GCM) 10K type strain sequencing project: providing services to taxonomists for standard genome sequencing and annotation.</title>
        <authorList>
            <consortium name="The Broad Institute Genomics Platform"/>
            <consortium name="The Broad Institute Genome Sequencing Center for Infectious Disease"/>
            <person name="Wu L."/>
            <person name="Ma J."/>
        </authorList>
    </citation>
    <scope>NUCLEOTIDE SEQUENCE [LARGE SCALE GENOMIC DNA]</scope>
    <source>
        <strain evidence="3">JCM 9377</strain>
    </source>
</reference>
<dbReference type="InterPro" id="IPR017520">
    <property type="entry name" value="CHP03086"/>
</dbReference>
<dbReference type="Pfam" id="PF11716">
    <property type="entry name" value="MDMPI_N"/>
    <property type="match status" value="1"/>
</dbReference>
<dbReference type="InterPro" id="IPR017517">
    <property type="entry name" value="Maleyloyr_isom"/>
</dbReference>
<proteinExistence type="predicted"/>
<dbReference type="RefSeq" id="WP_344827567.1">
    <property type="nucleotide sequence ID" value="NZ_BAAAUV010000006.1"/>
</dbReference>
<dbReference type="Gene3D" id="1.20.120.450">
    <property type="entry name" value="dinb family like domain"/>
    <property type="match status" value="1"/>
</dbReference>
<dbReference type="Proteomes" id="UP001501237">
    <property type="component" value="Unassembled WGS sequence"/>
</dbReference>
<protein>
    <submittedName>
        <fullName evidence="2">TIGR03086 family metal-binding protein</fullName>
    </submittedName>
</protein>
<keyword evidence="3" id="KW-1185">Reference proteome</keyword>